<accession>A0A158CVY8</accession>
<dbReference type="PROSITE" id="PS50043">
    <property type="entry name" value="HTH_LUXR_2"/>
    <property type="match status" value="1"/>
</dbReference>
<dbReference type="Gene3D" id="1.10.10.10">
    <property type="entry name" value="Winged helix-like DNA-binding domain superfamily/Winged helix DNA-binding domain"/>
    <property type="match status" value="1"/>
</dbReference>
<comment type="caution">
    <text evidence="6">The sequence shown here is derived from an EMBL/GenBank/DDBJ whole genome shotgun (WGS) entry which is preliminary data.</text>
</comment>
<dbReference type="PANTHER" id="PTHR44688:SF16">
    <property type="entry name" value="DNA-BINDING TRANSCRIPTIONAL ACTIVATOR DEVR_DOSR"/>
    <property type="match status" value="1"/>
</dbReference>
<dbReference type="SMART" id="SM00421">
    <property type="entry name" value="HTH_LUXR"/>
    <property type="match status" value="1"/>
</dbReference>
<dbReference type="Pfam" id="PF13401">
    <property type="entry name" value="AAA_22"/>
    <property type="match status" value="1"/>
</dbReference>
<dbReference type="SUPFAM" id="SSF46894">
    <property type="entry name" value="C-terminal effector domain of the bipartite response regulators"/>
    <property type="match status" value="1"/>
</dbReference>
<name>A0A158CVY8_9BURK</name>
<dbReference type="GO" id="GO:0016887">
    <property type="term" value="F:ATP hydrolysis activity"/>
    <property type="evidence" value="ECO:0007669"/>
    <property type="project" value="InterPro"/>
</dbReference>
<dbReference type="Gene3D" id="1.25.40.10">
    <property type="entry name" value="Tetratricopeptide repeat domain"/>
    <property type="match status" value="1"/>
</dbReference>
<feature type="domain" description="HTH luxR-type" evidence="5">
    <location>
        <begin position="858"/>
        <end position="923"/>
    </location>
</feature>
<dbReference type="InterPro" id="IPR036388">
    <property type="entry name" value="WH-like_DNA-bd_sf"/>
</dbReference>
<evidence type="ECO:0000259" key="5">
    <source>
        <dbReference type="PROSITE" id="PS50043"/>
    </source>
</evidence>
<dbReference type="Pfam" id="PF00196">
    <property type="entry name" value="GerE"/>
    <property type="match status" value="1"/>
</dbReference>
<feature type="region of interest" description="Disordered" evidence="4">
    <location>
        <begin position="839"/>
        <end position="860"/>
    </location>
</feature>
<organism evidence="6 7">
    <name type="scientific">Caballeronia pedi</name>
    <dbReference type="NCBI Taxonomy" id="1777141"/>
    <lineage>
        <taxon>Bacteria</taxon>
        <taxon>Pseudomonadati</taxon>
        <taxon>Pseudomonadota</taxon>
        <taxon>Betaproteobacteria</taxon>
        <taxon>Burkholderiales</taxon>
        <taxon>Burkholderiaceae</taxon>
        <taxon>Caballeronia</taxon>
    </lineage>
</organism>
<dbReference type="InterPro" id="IPR016032">
    <property type="entry name" value="Sig_transdc_resp-reg_C-effctor"/>
</dbReference>
<dbReference type="STRING" id="1777141.AWB80_05827"/>
<dbReference type="InterPro" id="IPR011990">
    <property type="entry name" value="TPR-like_helical_dom_sf"/>
</dbReference>
<evidence type="ECO:0000256" key="4">
    <source>
        <dbReference type="SAM" id="MobiDB-lite"/>
    </source>
</evidence>
<keyword evidence="3" id="KW-0804">Transcription</keyword>
<gene>
    <name evidence="6" type="ORF">AWB80_05827</name>
</gene>
<keyword evidence="2" id="KW-0238">DNA-binding</keyword>
<dbReference type="SUPFAM" id="SSF52540">
    <property type="entry name" value="P-loop containing nucleoside triphosphate hydrolases"/>
    <property type="match status" value="1"/>
</dbReference>
<dbReference type="Pfam" id="PF25873">
    <property type="entry name" value="WHD_MalT"/>
    <property type="match status" value="1"/>
</dbReference>
<dbReference type="Pfam" id="PF17874">
    <property type="entry name" value="TPR_MalT"/>
    <property type="match status" value="1"/>
</dbReference>
<evidence type="ECO:0000313" key="7">
    <source>
        <dbReference type="Proteomes" id="UP000054911"/>
    </source>
</evidence>
<keyword evidence="1" id="KW-0805">Transcription regulation</keyword>
<dbReference type="InterPro" id="IPR049945">
    <property type="entry name" value="AAA_22"/>
</dbReference>
<evidence type="ECO:0000313" key="6">
    <source>
        <dbReference type="EMBL" id="SAK85747.1"/>
    </source>
</evidence>
<sequence length="929" mass="100621">MTPPGHSNDAVGAIPADAARAGRSILQSNLFPMAPTTSGAAPSTTELVLKTIAPRAPLNLLVRLRLSADAAHYRDRQITLVQAPAGYGKTSLLAQWRREYLARGIAVAWLQADERDDPERLLRGLVQAVRTGCARAGFGSMLPDGALAAVGNLDGATGWLAEIALLSLDVVLIIDESERLPAAGAGLLAYLLHNAPQNLRVVVAGRGGLEAPMADLLAYGHGTLVGPDALRFRLDETIALIGNRFGERVDADACARLFEVTDGWPLGIQLALAAMAHAADPRKAVETIASGPGGLREHLVGALVANLSPEDDAFLTRISAVDVLHPELCEALTGRAETPERLARLVRETPVFIAVEDSAWCRLHTLVRDALRVRLAALPAAEREELHARAMRWFVGRGMIEEAARHAHAAGEHRTAFELAERSLLDAVRHGHLSLVLDWLDLIPEPELEQRPRLRLAAAWALAVGQRHAEAQRQIEHILAGPAVDTTLRYECALILSAAAYFADEPDRFVALFEPWAEAPPDGGSWLAQVHANRLAARAMLLGEPAQARRAQQRVRSGDGSGTLDYLVRWGEHITGASYLWEGQMSLAEEVLKPALASAEADLSRRHPLSCIFAVACAAIAYEDDRLDEAAALLSNRLDVLERGAPPETVMLAYRTAARIAAARGGEHRALDMLEALHALGVSRCQPRLCVASLAEQVRMHAGRYRNETCQALVRRIDEILDREAGRGALWRESVVLMQRLAHADAAIAARNWPQALDVLDAAGTQADALKMGRFRIEILALRAFAKQQTGVDATALLLEAMNLAQTFRLVRTLIDAHPSLADWARRTRDAADAENTGTVPAALPNVRPHPRETGGPRAVPCVVLTPKEREILELLARNLTNKEIARAGMIGEGTVKWHLKNLFGKLDASSRKHAVRRAVVLGLLEGTQ</sequence>
<dbReference type="CDD" id="cd06170">
    <property type="entry name" value="LuxR_C_like"/>
    <property type="match status" value="1"/>
</dbReference>
<protein>
    <submittedName>
        <fullName evidence="6">ATP-dependent transcription regulator LuxR</fullName>
    </submittedName>
</protein>
<dbReference type="InterPro" id="IPR027417">
    <property type="entry name" value="P-loop_NTPase"/>
</dbReference>
<dbReference type="Proteomes" id="UP000054911">
    <property type="component" value="Unassembled WGS sequence"/>
</dbReference>
<dbReference type="GO" id="GO:0003677">
    <property type="term" value="F:DNA binding"/>
    <property type="evidence" value="ECO:0007669"/>
    <property type="project" value="UniProtKB-KW"/>
</dbReference>
<dbReference type="GO" id="GO:0006355">
    <property type="term" value="P:regulation of DNA-templated transcription"/>
    <property type="evidence" value="ECO:0007669"/>
    <property type="project" value="InterPro"/>
</dbReference>
<evidence type="ECO:0000256" key="3">
    <source>
        <dbReference type="ARBA" id="ARBA00023163"/>
    </source>
</evidence>
<dbReference type="InterPro" id="IPR059106">
    <property type="entry name" value="WHD_MalT"/>
</dbReference>
<dbReference type="PANTHER" id="PTHR44688">
    <property type="entry name" value="DNA-BINDING TRANSCRIPTIONAL ACTIVATOR DEVR_DOSR"/>
    <property type="match status" value="1"/>
</dbReference>
<keyword evidence="7" id="KW-1185">Reference proteome</keyword>
<reference evidence="6" key="1">
    <citation type="submission" date="2016-01" db="EMBL/GenBank/DDBJ databases">
        <authorList>
            <person name="Peeters C."/>
        </authorList>
    </citation>
    <scope>NUCLEOTIDE SEQUENCE [LARGE SCALE GENOMIC DNA]</scope>
    <source>
        <strain evidence="6">LMG 29323</strain>
    </source>
</reference>
<dbReference type="PRINTS" id="PR00038">
    <property type="entry name" value="HTHLUXR"/>
</dbReference>
<dbReference type="AlphaFoldDB" id="A0A158CVY8"/>
<evidence type="ECO:0000256" key="2">
    <source>
        <dbReference type="ARBA" id="ARBA00023125"/>
    </source>
</evidence>
<evidence type="ECO:0000256" key="1">
    <source>
        <dbReference type="ARBA" id="ARBA00023015"/>
    </source>
</evidence>
<dbReference type="InterPro" id="IPR000792">
    <property type="entry name" value="Tscrpt_reg_LuxR_C"/>
</dbReference>
<proteinExistence type="predicted"/>
<dbReference type="EMBL" id="FCOE02000026">
    <property type="protein sequence ID" value="SAK85747.1"/>
    <property type="molecule type" value="Genomic_DNA"/>
</dbReference>
<dbReference type="InterPro" id="IPR041617">
    <property type="entry name" value="TPR_MalT"/>
</dbReference>